<keyword evidence="2" id="KW-1185">Reference proteome</keyword>
<organism evidence="1 2">
    <name type="scientific">Pistacia atlantica</name>
    <dbReference type="NCBI Taxonomy" id="434234"/>
    <lineage>
        <taxon>Eukaryota</taxon>
        <taxon>Viridiplantae</taxon>
        <taxon>Streptophyta</taxon>
        <taxon>Embryophyta</taxon>
        <taxon>Tracheophyta</taxon>
        <taxon>Spermatophyta</taxon>
        <taxon>Magnoliopsida</taxon>
        <taxon>eudicotyledons</taxon>
        <taxon>Gunneridae</taxon>
        <taxon>Pentapetalae</taxon>
        <taxon>rosids</taxon>
        <taxon>malvids</taxon>
        <taxon>Sapindales</taxon>
        <taxon>Anacardiaceae</taxon>
        <taxon>Pistacia</taxon>
    </lineage>
</organism>
<evidence type="ECO:0000313" key="2">
    <source>
        <dbReference type="Proteomes" id="UP001164250"/>
    </source>
</evidence>
<proteinExistence type="predicted"/>
<dbReference type="EMBL" id="CM047907">
    <property type="protein sequence ID" value="KAJ0083802.1"/>
    <property type="molecule type" value="Genomic_DNA"/>
</dbReference>
<comment type="caution">
    <text evidence="1">The sequence shown here is derived from an EMBL/GenBank/DDBJ whole genome shotgun (WGS) entry which is preliminary data.</text>
</comment>
<protein>
    <submittedName>
        <fullName evidence="1">Uncharacterized protein</fullName>
    </submittedName>
</protein>
<gene>
    <name evidence="1" type="ORF">Patl1_30062</name>
</gene>
<accession>A0ACC1AAH5</accession>
<sequence length="785" mass="85543">MPSHVYYFWGLFLSSLPLHFVHSTFASHVYIVYLGLTQYNDPYLTSNSQIQLLSSVFSSEQDAKRSMLYSYKHAFSGFSARLSSTQAASLVKMEGVISVLESRSLELHTTRSWDFLGLPSENIKKNEGTPLQLAYGSDTIVAVLDSGVWPESESFKEEPFMGPIPPCWKGKCVKGENFDPAKACNRKLIGARYYVKGFEEAYGPLNMSSNKEYRSARDFIGHGTHTASTAVGSRVRNANYVGIGQGTARGGAPRARLAVYKVCWSKDLDGKCNEADILAAFDDALCDGVHVISASFGESPPLRPFFASNAGIGSFHAMQLGVTVVFSAGNDGPQPSLVGNVAPWSISVAASSIDRAFPTEIIVNGDFSIMGEGLISTEINAKLADATNYFDDGVCSRENWNKIVAKRPRVVLCFSTVGSVDIGEAEQAVMKANASGLIFAEPGASQMADVDIIPTVRLDMVQATKLKDYFAQFENLPPVQIEPSQTSIGKVAAPTVAYFSSRGPSSISPDILKPDITAPGIGILAAWPPKTPPTLLPEDRRSVKWNFQSGTSMSCPHVSGVVALIKSAHPNWSPAVIRSALMTTACTRDSTLDTILDGGSMQESNPFDVGAGHLNPLRAMDPGLVYDIKPNDYISFLCNIGYSQDKIKKIVLPTPGMDTRCSSKRNKAKTANINYPSITLSNLRSTTTVKRTVRNVGRNRNAIYFASIVKPDGVEVMVWPRTLIFTVLREEVSYYVTVRAVKKSEGRYDFGEIVWSDGFHYVRSPLVVHVNNTLDCNELNSHTGI</sequence>
<reference evidence="2" key="1">
    <citation type="journal article" date="2023" name="G3 (Bethesda)">
        <title>Genome assembly and association tests identify interacting loci associated with vigor, precocity, and sex in interspecific pistachio rootstocks.</title>
        <authorList>
            <person name="Palmer W."/>
            <person name="Jacygrad E."/>
            <person name="Sagayaradj S."/>
            <person name="Cavanaugh K."/>
            <person name="Han R."/>
            <person name="Bertier L."/>
            <person name="Beede B."/>
            <person name="Kafkas S."/>
            <person name="Golino D."/>
            <person name="Preece J."/>
            <person name="Michelmore R."/>
        </authorList>
    </citation>
    <scope>NUCLEOTIDE SEQUENCE [LARGE SCALE GENOMIC DNA]</scope>
</reference>
<dbReference type="Proteomes" id="UP001164250">
    <property type="component" value="Chromosome 11"/>
</dbReference>
<name>A0ACC1AAH5_9ROSI</name>
<evidence type="ECO:0000313" key="1">
    <source>
        <dbReference type="EMBL" id="KAJ0083802.1"/>
    </source>
</evidence>